<evidence type="ECO:0000313" key="4">
    <source>
        <dbReference type="EMBL" id="CDH51400.1"/>
    </source>
</evidence>
<evidence type="ECO:0000313" key="5">
    <source>
        <dbReference type="Proteomes" id="UP000027586"/>
    </source>
</evidence>
<accession>A0A068RNV8</accession>
<dbReference type="OrthoDB" id="387657at2759"/>
<proteinExistence type="predicted"/>
<name>A0A068RNV8_9FUNG</name>
<dbReference type="InterPro" id="IPR014756">
    <property type="entry name" value="Ig_E-set"/>
</dbReference>
<feature type="compositionally biased region" description="Low complexity" evidence="1">
    <location>
        <begin position="395"/>
        <end position="412"/>
    </location>
</feature>
<feature type="region of interest" description="Disordered" evidence="1">
    <location>
        <begin position="314"/>
        <end position="336"/>
    </location>
</feature>
<dbReference type="VEuPathDB" id="FungiDB:LCOR_03010.1"/>
<dbReference type="PANTHER" id="PTHR11188:SF17">
    <property type="entry name" value="FI21816P1"/>
    <property type="match status" value="1"/>
</dbReference>
<comment type="caution">
    <text evidence="4">The sequence shown here is derived from an EMBL/GenBank/DDBJ whole genome shotgun (WGS) entry which is preliminary data.</text>
</comment>
<evidence type="ECO:0000259" key="3">
    <source>
        <dbReference type="Pfam" id="PF02752"/>
    </source>
</evidence>
<feature type="region of interest" description="Disordered" evidence="1">
    <location>
        <begin position="80"/>
        <end position="104"/>
    </location>
</feature>
<dbReference type="AlphaFoldDB" id="A0A068RNV8"/>
<feature type="region of interest" description="Disordered" evidence="1">
    <location>
        <begin position="381"/>
        <end position="489"/>
    </location>
</feature>
<keyword evidence="5" id="KW-1185">Reference proteome</keyword>
<evidence type="ECO:0000259" key="2">
    <source>
        <dbReference type="Pfam" id="PF00339"/>
    </source>
</evidence>
<feature type="compositionally biased region" description="Polar residues" evidence="1">
    <location>
        <begin position="478"/>
        <end position="489"/>
    </location>
</feature>
<dbReference type="InterPro" id="IPR011021">
    <property type="entry name" value="Arrestin-like_N"/>
</dbReference>
<dbReference type="PANTHER" id="PTHR11188">
    <property type="entry name" value="ARRESTIN DOMAIN CONTAINING PROTEIN"/>
    <property type="match status" value="1"/>
</dbReference>
<feature type="domain" description="Arrestin C-terminal-like" evidence="3">
    <location>
        <begin position="193"/>
        <end position="289"/>
    </location>
</feature>
<feature type="domain" description="Arrestin-like N-terminal" evidence="2">
    <location>
        <begin position="27"/>
        <end position="146"/>
    </location>
</feature>
<dbReference type="InterPro" id="IPR050357">
    <property type="entry name" value="Arrestin_domain-protein"/>
</dbReference>
<protein>
    <submittedName>
        <fullName evidence="4">Uncharacterized protein</fullName>
    </submittedName>
</protein>
<feature type="compositionally biased region" description="Basic residues" evidence="1">
    <location>
        <begin position="82"/>
        <end position="91"/>
    </location>
</feature>
<gene>
    <name evidence="4" type="ORF">LCOR_03010.1</name>
</gene>
<dbReference type="Pfam" id="PF02752">
    <property type="entry name" value="Arrestin_C"/>
    <property type="match status" value="1"/>
</dbReference>
<dbReference type="SUPFAM" id="SSF81296">
    <property type="entry name" value="E set domains"/>
    <property type="match status" value="2"/>
</dbReference>
<organism evidence="4 5">
    <name type="scientific">Lichtheimia corymbifera JMRC:FSU:9682</name>
    <dbReference type="NCBI Taxonomy" id="1263082"/>
    <lineage>
        <taxon>Eukaryota</taxon>
        <taxon>Fungi</taxon>
        <taxon>Fungi incertae sedis</taxon>
        <taxon>Mucoromycota</taxon>
        <taxon>Mucoromycotina</taxon>
        <taxon>Mucoromycetes</taxon>
        <taxon>Mucorales</taxon>
        <taxon>Lichtheimiaceae</taxon>
        <taxon>Lichtheimia</taxon>
    </lineage>
</organism>
<dbReference type="Pfam" id="PF00339">
    <property type="entry name" value="Arrestin_N"/>
    <property type="match status" value="1"/>
</dbReference>
<sequence length="489" mass="52813">MIFNRNNNVRSFRLSISPGGTDRLVAFGPGAVISGSVFLTLDKTIQARSLRVVFKCQDRDGRGPPKNIFAVENVIWGSSSNNHHHHHHGGRRGNNNNNNNQQQQLKSGGHMYLFAIKLPNVNYPPSVHDHDLVGHRIEYSLQAYLDLLPERTVETNPARVLYLPLVPCRAPASSSSAGGAMCRQVFRRGEHVLETSAQVVKPSYCPGDMCSVKLHIKNRSDYKITTLQVALIARHQRKSYTMNTENLYVSIGKHAPGTDTLCHFTIPPHCIPTSRLSMFDLTYEVVVTIPWMSSLSGWKFPSLGSYSSLASSSSSSSSSTSSSQQSSSSSSSSSSSCVLSLPVTIASVPSTYPVSPHLSLPLPDYDPEGYPILPSFIPNIESPTISPSSPEPMPSRRSSSSPDYLSVSPVDSLDGRTLCDGFDGPGPGTTGRHHGITSNQFLAVPNTTTSSSSSNHPRRRASTSSVATECSAEAGSLFSDSSSHTRVAV</sequence>
<dbReference type="STRING" id="1263082.A0A068RNV8"/>
<dbReference type="InterPro" id="IPR011022">
    <property type="entry name" value="Arrestin_C-like"/>
</dbReference>
<dbReference type="Proteomes" id="UP000027586">
    <property type="component" value="Unassembled WGS sequence"/>
</dbReference>
<reference evidence="4" key="1">
    <citation type="submission" date="2013-08" db="EMBL/GenBank/DDBJ databases">
        <title>Gene expansion shapes genome architecture in the human pathogen Lichtheimia corymbifera: an evolutionary genomics analysis in the ancient terrestrial Mucorales (Mucoromycotina).</title>
        <authorList>
            <person name="Schwartze V.U."/>
            <person name="Winter S."/>
            <person name="Shelest E."/>
            <person name="Marcet-Houben M."/>
            <person name="Horn F."/>
            <person name="Wehner S."/>
            <person name="Hoffmann K."/>
            <person name="Riege K."/>
            <person name="Sammeth M."/>
            <person name="Nowrousian M."/>
            <person name="Valiante V."/>
            <person name="Linde J."/>
            <person name="Jacobsen I.D."/>
            <person name="Marz M."/>
            <person name="Brakhage A.A."/>
            <person name="Gabaldon T."/>
            <person name="Bocker S."/>
            <person name="Voigt K."/>
        </authorList>
    </citation>
    <scope>NUCLEOTIDE SEQUENCE [LARGE SCALE GENOMIC DNA]</scope>
    <source>
        <strain evidence="4">FSU 9682</strain>
    </source>
</reference>
<dbReference type="Gene3D" id="2.60.40.640">
    <property type="match status" value="2"/>
</dbReference>
<dbReference type="InterPro" id="IPR014752">
    <property type="entry name" value="Arrestin-like_C"/>
</dbReference>
<dbReference type="EMBL" id="CBTN010000009">
    <property type="protein sequence ID" value="CDH51400.1"/>
    <property type="molecule type" value="Genomic_DNA"/>
</dbReference>
<evidence type="ECO:0000256" key="1">
    <source>
        <dbReference type="SAM" id="MobiDB-lite"/>
    </source>
</evidence>
<dbReference type="GO" id="GO:0005737">
    <property type="term" value="C:cytoplasm"/>
    <property type="evidence" value="ECO:0007669"/>
    <property type="project" value="TreeGrafter"/>
</dbReference>
<dbReference type="GO" id="GO:0015031">
    <property type="term" value="P:protein transport"/>
    <property type="evidence" value="ECO:0007669"/>
    <property type="project" value="TreeGrafter"/>
</dbReference>